<dbReference type="NCBIfam" id="NF045476">
    <property type="entry name" value="Opp4C"/>
    <property type="match status" value="1"/>
</dbReference>
<dbReference type="SUPFAM" id="SSF161098">
    <property type="entry name" value="MetI-like"/>
    <property type="match status" value="1"/>
</dbReference>
<evidence type="ECO:0000256" key="1">
    <source>
        <dbReference type="ARBA" id="ARBA00004651"/>
    </source>
</evidence>
<feature type="transmembrane region" description="Helical" evidence="7">
    <location>
        <begin position="21"/>
        <end position="44"/>
    </location>
</feature>
<evidence type="ECO:0000313" key="9">
    <source>
        <dbReference type="EMBL" id="GGB39178.1"/>
    </source>
</evidence>
<dbReference type="InterPro" id="IPR035906">
    <property type="entry name" value="MetI-like_sf"/>
</dbReference>
<evidence type="ECO:0000259" key="8">
    <source>
        <dbReference type="PROSITE" id="PS50928"/>
    </source>
</evidence>
<dbReference type="EMBL" id="BMJD01000009">
    <property type="protein sequence ID" value="GGB39178.1"/>
    <property type="molecule type" value="Genomic_DNA"/>
</dbReference>
<keyword evidence="5 7" id="KW-1133">Transmembrane helix</keyword>
<dbReference type="GO" id="GO:0005886">
    <property type="term" value="C:plasma membrane"/>
    <property type="evidence" value="ECO:0007669"/>
    <property type="project" value="UniProtKB-SubCell"/>
</dbReference>
<comment type="subcellular location">
    <subcellularLocation>
        <location evidence="1 7">Cell membrane</location>
        <topology evidence="1 7">Multi-pass membrane protein</topology>
    </subcellularLocation>
</comment>
<evidence type="ECO:0000256" key="2">
    <source>
        <dbReference type="ARBA" id="ARBA00022448"/>
    </source>
</evidence>
<evidence type="ECO:0000256" key="6">
    <source>
        <dbReference type="ARBA" id="ARBA00023136"/>
    </source>
</evidence>
<evidence type="ECO:0000256" key="5">
    <source>
        <dbReference type="ARBA" id="ARBA00022989"/>
    </source>
</evidence>
<evidence type="ECO:0000256" key="7">
    <source>
        <dbReference type="RuleBase" id="RU363032"/>
    </source>
</evidence>
<dbReference type="InterPro" id="IPR050366">
    <property type="entry name" value="BP-dependent_transpt_permease"/>
</dbReference>
<reference evidence="9" key="1">
    <citation type="journal article" date="2014" name="Int. J. Syst. Evol. Microbiol.">
        <title>Complete genome sequence of Corynebacterium casei LMG S-19264T (=DSM 44701T), isolated from a smear-ripened cheese.</title>
        <authorList>
            <consortium name="US DOE Joint Genome Institute (JGI-PGF)"/>
            <person name="Walter F."/>
            <person name="Albersmeier A."/>
            <person name="Kalinowski J."/>
            <person name="Ruckert C."/>
        </authorList>
    </citation>
    <scope>NUCLEOTIDE SEQUENCE</scope>
    <source>
        <strain evidence="9">CGMCC 1.15454</strain>
    </source>
</reference>
<sequence>MENNKKPSLFLNFLKKYCENKLAILGLIVLIVIILLVIILPFFLRYTEAEIDALAFNAPPSSEHLLGGDDVGRDVLSRLIYGGRVSLFVGIISTFISVIIGIPLGVLAAYYRGYIESIIMRLADIFLSFPSIILILFLVSMFGPSIITVTVVIGVLGWPFFARLIYGNVLSVKEKDFVEGAIAIGEKNSRIVFKYILPNAIAPILIQITFRIAAAIILESSLSFLGMGVQPPAASWGNMLYSAQSITILTERPWMWLPPGIALIVTILSINFIGNGLRDALDPKTKIG</sequence>
<protein>
    <submittedName>
        <fullName evidence="9">Peptide ABC transporter permease</fullName>
    </submittedName>
</protein>
<dbReference type="InterPro" id="IPR000515">
    <property type="entry name" value="MetI-like"/>
</dbReference>
<keyword evidence="2 7" id="KW-0813">Transport</keyword>
<feature type="transmembrane region" description="Helical" evidence="7">
    <location>
        <begin position="196"/>
        <end position="218"/>
    </location>
</feature>
<dbReference type="GO" id="GO:0055085">
    <property type="term" value="P:transmembrane transport"/>
    <property type="evidence" value="ECO:0007669"/>
    <property type="project" value="InterPro"/>
</dbReference>
<dbReference type="RefSeq" id="WP_188724922.1">
    <property type="nucleotide sequence ID" value="NZ_BMJD01000009.1"/>
</dbReference>
<feature type="domain" description="ABC transmembrane type-1" evidence="8">
    <location>
        <begin position="83"/>
        <end position="274"/>
    </location>
</feature>
<feature type="transmembrane region" description="Helical" evidence="7">
    <location>
        <begin position="85"/>
        <end position="111"/>
    </location>
</feature>
<keyword evidence="4 7" id="KW-0812">Transmembrane</keyword>
<dbReference type="AlphaFoldDB" id="A0A9W5TX19"/>
<comment type="caution">
    <text evidence="9">The sequence shown here is derived from an EMBL/GenBank/DDBJ whole genome shotgun (WGS) entry which is preliminary data.</text>
</comment>
<feature type="transmembrane region" description="Helical" evidence="7">
    <location>
        <begin position="145"/>
        <end position="166"/>
    </location>
</feature>
<keyword evidence="6 7" id="KW-0472">Membrane</keyword>
<feature type="transmembrane region" description="Helical" evidence="7">
    <location>
        <begin position="118"/>
        <end position="139"/>
    </location>
</feature>
<dbReference type="Proteomes" id="UP000621492">
    <property type="component" value="Unassembled WGS sequence"/>
</dbReference>
<organism evidence="9 10">
    <name type="scientific">Lentibacillus populi</name>
    <dbReference type="NCBI Taxonomy" id="1827502"/>
    <lineage>
        <taxon>Bacteria</taxon>
        <taxon>Bacillati</taxon>
        <taxon>Bacillota</taxon>
        <taxon>Bacilli</taxon>
        <taxon>Bacillales</taxon>
        <taxon>Bacillaceae</taxon>
        <taxon>Lentibacillus</taxon>
    </lineage>
</organism>
<dbReference type="InterPro" id="IPR025966">
    <property type="entry name" value="OppC_N"/>
</dbReference>
<evidence type="ECO:0000256" key="3">
    <source>
        <dbReference type="ARBA" id="ARBA00022475"/>
    </source>
</evidence>
<keyword evidence="3" id="KW-1003">Cell membrane</keyword>
<reference evidence="9" key="2">
    <citation type="submission" date="2020-09" db="EMBL/GenBank/DDBJ databases">
        <authorList>
            <person name="Sun Q."/>
            <person name="Zhou Y."/>
        </authorList>
    </citation>
    <scope>NUCLEOTIDE SEQUENCE</scope>
    <source>
        <strain evidence="9">CGMCC 1.15454</strain>
    </source>
</reference>
<gene>
    <name evidence="9" type="ORF">GCM10011409_15920</name>
</gene>
<name>A0A9W5TX19_9BACI</name>
<dbReference type="PANTHER" id="PTHR43386">
    <property type="entry name" value="OLIGOPEPTIDE TRANSPORT SYSTEM PERMEASE PROTEIN APPC"/>
    <property type="match status" value="1"/>
</dbReference>
<dbReference type="PANTHER" id="PTHR43386:SF1">
    <property type="entry name" value="D,D-DIPEPTIDE TRANSPORT SYSTEM PERMEASE PROTEIN DDPC-RELATED"/>
    <property type="match status" value="1"/>
</dbReference>
<evidence type="ECO:0000313" key="10">
    <source>
        <dbReference type="Proteomes" id="UP000621492"/>
    </source>
</evidence>
<dbReference type="InterPro" id="IPR053523">
    <property type="entry name" value="Oligopeptide_permease_AppC"/>
</dbReference>
<dbReference type="PROSITE" id="PS50928">
    <property type="entry name" value="ABC_TM1"/>
    <property type="match status" value="1"/>
</dbReference>
<accession>A0A9W5TX19</accession>
<proteinExistence type="inferred from homology"/>
<dbReference type="Pfam" id="PF12911">
    <property type="entry name" value="OppC_N"/>
    <property type="match status" value="1"/>
</dbReference>
<feature type="transmembrane region" description="Helical" evidence="7">
    <location>
        <begin position="254"/>
        <end position="274"/>
    </location>
</feature>
<evidence type="ECO:0000256" key="4">
    <source>
        <dbReference type="ARBA" id="ARBA00022692"/>
    </source>
</evidence>
<dbReference type="CDD" id="cd06261">
    <property type="entry name" value="TM_PBP2"/>
    <property type="match status" value="1"/>
</dbReference>
<keyword evidence="10" id="KW-1185">Reference proteome</keyword>
<dbReference type="Gene3D" id="1.10.3720.10">
    <property type="entry name" value="MetI-like"/>
    <property type="match status" value="1"/>
</dbReference>
<comment type="similarity">
    <text evidence="7">Belongs to the binding-protein-dependent transport system permease family.</text>
</comment>
<dbReference type="Pfam" id="PF00528">
    <property type="entry name" value="BPD_transp_1"/>
    <property type="match status" value="1"/>
</dbReference>